<accession>A0A7W0HLX0</accession>
<dbReference type="GO" id="GO:0006633">
    <property type="term" value="P:fatty acid biosynthetic process"/>
    <property type="evidence" value="ECO:0007669"/>
    <property type="project" value="TreeGrafter"/>
</dbReference>
<organism evidence="3 4">
    <name type="scientific">Desulfosalsimonas propionicica</name>
    <dbReference type="NCBI Taxonomy" id="332175"/>
    <lineage>
        <taxon>Bacteria</taxon>
        <taxon>Pseudomonadati</taxon>
        <taxon>Thermodesulfobacteriota</taxon>
        <taxon>Desulfobacteria</taxon>
        <taxon>Desulfobacterales</taxon>
        <taxon>Desulfosalsimonadaceae</taxon>
        <taxon>Desulfosalsimonas</taxon>
    </lineage>
</organism>
<proteinExistence type="inferred from homology"/>
<protein>
    <submittedName>
        <fullName evidence="3">NAD(P)-dependent dehydrogenase (Short-subunit alcohol dehydrogenase family)</fullName>
    </submittedName>
</protein>
<dbReference type="PANTHER" id="PTHR42760">
    <property type="entry name" value="SHORT-CHAIN DEHYDROGENASES/REDUCTASES FAMILY MEMBER"/>
    <property type="match status" value="1"/>
</dbReference>
<dbReference type="Proteomes" id="UP000525298">
    <property type="component" value="Unassembled WGS sequence"/>
</dbReference>
<dbReference type="NCBIfam" id="NF005559">
    <property type="entry name" value="PRK07231.1"/>
    <property type="match status" value="1"/>
</dbReference>
<evidence type="ECO:0000313" key="4">
    <source>
        <dbReference type="Proteomes" id="UP000525298"/>
    </source>
</evidence>
<dbReference type="RefSeq" id="WP_181552378.1">
    <property type="nucleotide sequence ID" value="NZ_JACDUS010000012.1"/>
</dbReference>
<keyword evidence="2" id="KW-0560">Oxidoreductase</keyword>
<dbReference type="EMBL" id="JACDUS010000012">
    <property type="protein sequence ID" value="MBA2882755.1"/>
    <property type="molecule type" value="Genomic_DNA"/>
</dbReference>
<dbReference type="PRINTS" id="PR00081">
    <property type="entry name" value="GDHRDH"/>
</dbReference>
<dbReference type="GO" id="GO:0048038">
    <property type="term" value="F:quinone binding"/>
    <property type="evidence" value="ECO:0007669"/>
    <property type="project" value="TreeGrafter"/>
</dbReference>
<dbReference type="SUPFAM" id="SSF51735">
    <property type="entry name" value="NAD(P)-binding Rossmann-fold domains"/>
    <property type="match status" value="1"/>
</dbReference>
<keyword evidence="4" id="KW-1185">Reference proteome</keyword>
<name>A0A7W0HLX0_9BACT</name>
<dbReference type="InterPro" id="IPR002347">
    <property type="entry name" value="SDR_fam"/>
</dbReference>
<dbReference type="InterPro" id="IPR036291">
    <property type="entry name" value="NAD(P)-bd_dom_sf"/>
</dbReference>
<dbReference type="Gene3D" id="3.40.50.720">
    <property type="entry name" value="NAD(P)-binding Rossmann-like Domain"/>
    <property type="match status" value="1"/>
</dbReference>
<dbReference type="AlphaFoldDB" id="A0A7W0HLX0"/>
<evidence type="ECO:0000256" key="1">
    <source>
        <dbReference type="ARBA" id="ARBA00006484"/>
    </source>
</evidence>
<evidence type="ECO:0000313" key="3">
    <source>
        <dbReference type="EMBL" id="MBA2882755.1"/>
    </source>
</evidence>
<dbReference type="PANTHER" id="PTHR42760:SF133">
    <property type="entry name" value="3-OXOACYL-[ACYL-CARRIER-PROTEIN] REDUCTASE"/>
    <property type="match status" value="1"/>
</dbReference>
<dbReference type="PROSITE" id="PS00061">
    <property type="entry name" value="ADH_SHORT"/>
    <property type="match status" value="1"/>
</dbReference>
<comment type="caution">
    <text evidence="3">The sequence shown here is derived from an EMBL/GenBank/DDBJ whole genome shotgun (WGS) entry which is preliminary data.</text>
</comment>
<dbReference type="PRINTS" id="PR00080">
    <property type="entry name" value="SDRFAMILY"/>
</dbReference>
<dbReference type="GO" id="GO:0016616">
    <property type="term" value="F:oxidoreductase activity, acting on the CH-OH group of donors, NAD or NADP as acceptor"/>
    <property type="evidence" value="ECO:0007669"/>
    <property type="project" value="TreeGrafter"/>
</dbReference>
<dbReference type="Pfam" id="PF13561">
    <property type="entry name" value="adh_short_C2"/>
    <property type="match status" value="1"/>
</dbReference>
<reference evidence="3 4" key="1">
    <citation type="submission" date="2020-07" db="EMBL/GenBank/DDBJ databases">
        <title>Genomic Encyclopedia of Type Strains, Phase IV (KMG-IV): sequencing the most valuable type-strain genomes for metagenomic binning, comparative biology and taxonomic classification.</title>
        <authorList>
            <person name="Goeker M."/>
        </authorList>
    </citation>
    <scope>NUCLEOTIDE SEQUENCE [LARGE SCALE GENOMIC DNA]</scope>
    <source>
        <strain evidence="3 4">DSM 17721</strain>
    </source>
</reference>
<dbReference type="InterPro" id="IPR020904">
    <property type="entry name" value="Sc_DH/Rdtase_CS"/>
</dbReference>
<sequence>MYPDLKGRTAIVTGAGKKTGIGYAIAAKLAACGANIVVADLGRPQPDQSQVSTASSEQMQDIEKQIADDFKVRCRALSLDVTDSESISQMVASVVREFGGIEILCNNAGASFGVPSDVENYDEAAWVKTIDVNLNGVFRVSKAVIPEIRQAGGGSIVNIASRAGKVAPLFNSAYAAAKAGVIMLTKTMAKELAGAGIRVNAICPGQIMTDIEKWRFELEAQFFNTTAEQRQKEMCATIPLGRIGEPAEVADLAAFLASEASSYITGQAMNITGGQLMEL</sequence>
<comment type="similarity">
    <text evidence="1">Belongs to the short-chain dehydrogenases/reductases (SDR) family.</text>
</comment>
<dbReference type="FunFam" id="3.40.50.720:FF:000084">
    <property type="entry name" value="Short-chain dehydrogenase reductase"/>
    <property type="match status" value="1"/>
</dbReference>
<gene>
    <name evidence="3" type="ORF">HNR65_003110</name>
</gene>
<evidence type="ECO:0000256" key="2">
    <source>
        <dbReference type="ARBA" id="ARBA00023002"/>
    </source>
</evidence>